<evidence type="ECO:0000256" key="2">
    <source>
        <dbReference type="ARBA" id="ARBA00010527"/>
    </source>
</evidence>
<gene>
    <name evidence="13 17" type="primary">yidC</name>
    <name evidence="17" type="ORF">IMCC3135_34255</name>
</gene>
<dbReference type="PRINTS" id="PR01900">
    <property type="entry name" value="YIDCPROTEIN"/>
</dbReference>
<comment type="subcellular location">
    <subcellularLocation>
        <location evidence="1">Cell inner membrane</location>
        <topology evidence="1">Multi-pass membrane protein</topology>
    </subcellularLocation>
    <subcellularLocation>
        <location evidence="13">Cell membrane</location>
        <topology evidence="13">Multi-pass membrane protein</topology>
    </subcellularLocation>
</comment>
<dbReference type="KEGG" id="gai:IMCC3135_34255"/>
<evidence type="ECO:0000256" key="9">
    <source>
        <dbReference type="ARBA" id="ARBA00023136"/>
    </source>
</evidence>
<evidence type="ECO:0000256" key="7">
    <source>
        <dbReference type="ARBA" id="ARBA00022927"/>
    </source>
</evidence>
<dbReference type="NCBIfam" id="NF002353">
    <property type="entry name" value="PRK01318.1-4"/>
    <property type="match status" value="1"/>
</dbReference>
<dbReference type="HAMAP" id="MF_01810">
    <property type="entry name" value="YidC_type1"/>
    <property type="match status" value="1"/>
</dbReference>
<evidence type="ECO:0000256" key="11">
    <source>
        <dbReference type="ARBA" id="ARBA00033245"/>
    </source>
</evidence>
<comment type="function">
    <text evidence="13">Required for the insertion and/or proper folding and/or complex formation of integral membrane proteins into the membrane. Involved in integration of membrane proteins that insert both dependently and independently of the Sec translocase complex, as well as at least some lipoproteins. Aids folding of multispanning membrane proteins.</text>
</comment>
<dbReference type="PANTHER" id="PTHR12428">
    <property type="entry name" value="OXA1"/>
    <property type="match status" value="1"/>
</dbReference>
<evidence type="ECO:0000256" key="12">
    <source>
        <dbReference type="ARBA" id="ARBA00033342"/>
    </source>
</evidence>
<evidence type="ECO:0000256" key="6">
    <source>
        <dbReference type="ARBA" id="ARBA00022692"/>
    </source>
</evidence>
<keyword evidence="5 13" id="KW-1003">Cell membrane</keyword>
<dbReference type="OrthoDB" id="9780552at2"/>
<feature type="transmembrane region" description="Helical" evidence="13">
    <location>
        <begin position="371"/>
        <end position="390"/>
    </location>
</feature>
<dbReference type="InterPro" id="IPR047196">
    <property type="entry name" value="YidC_ALB_C"/>
</dbReference>
<evidence type="ECO:0000256" key="14">
    <source>
        <dbReference type="SAM" id="MobiDB-lite"/>
    </source>
</evidence>
<dbReference type="NCBIfam" id="TIGR03592">
    <property type="entry name" value="yidC_oxa1_cterm"/>
    <property type="match status" value="1"/>
</dbReference>
<dbReference type="PRINTS" id="PR00701">
    <property type="entry name" value="60KDINNERMP"/>
</dbReference>
<dbReference type="InterPro" id="IPR028053">
    <property type="entry name" value="Membr_insert_YidC_N"/>
</dbReference>
<evidence type="ECO:0000313" key="17">
    <source>
        <dbReference type="EMBL" id="ASJ76891.1"/>
    </source>
</evidence>
<dbReference type="InterPro" id="IPR038221">
    <property type="entry name" value="YidC_periplasmic_sf"/>
</dbReference>
<dbReference type="PANTHER" id="PTHR12428:SF65">
    <property type="entry name" value="CYTOCHROME C OXIDASE ASSEMBLY PROTEIN COX18, MITOCHONDRIAL"/>
    <property type="match status" value="1"/>
</dbReference>
<dbReference type="NCBIfam" id="NF002352">
    <property type="entry name" value="PRK01318.1-3"/>
    <property type="match status" value="1"/>
</dbReference>
<dbReference type="CDD" id="cd20070">
    <property type="entry name" value="5TM_YidC_Alb3"/>
    <property type="match status" value="1"/>
</dbReference>
<feature type="transmembrane region" description="Helical" evidence="13">
    <location>
        <begin position="514"/>
        <end position="535"/>
    </location>
</feature>
<keyword evidence="10 13" id="KW-0143">Chaperone</keyword>
<feature type="compositionally biased region" description="Basic and acidic residues" evidence="14">
    <location>
        <begin position="566"/>
        <end position="598"/>
    </location>
</feature>
<organism evidence="17 18">
    <name type="scientific">Granulosicoccus antarcticus IMCC3135</name>
    <dbReference type="NCBI Taxonomy" id="1192854"/>
    <lineage>
        <taxon>Bacteria</taxon>
        <taxon>Pseudomonadati</taxon>
        <taxon>Pseudomonadota</taxon>
        <taxon>Gammaproteobacteria</taxon>
        <taxon>Chromatiales</taxon>
        <taxon>Granulosicoccaceae</taxon>
        <taxon>Granulosicoccus</taxon>
    </lineage>
</organism>
<dbReference type="GO" id="GO:0032977">
    <property type="term" value="F:membrane insertase activity"/>
    <property type="evidence" value="ECO:0007669"/>
    <property type="project" value="InterPro"/>
</dbReference>
<dbReference type="GO" id="GO:0015031">
    <property type="term" value="P:protein transport"/>
    <property type="evidence" value="ECO:0007669"/>
    <property type="project" value="UniProtKB-KW"/>
</dbReference>
<dbReference type="Pfam" id="PF02096">
    <property type="entry name" value="60KD_IMP"/>
    <property type="match status" value="1"/>
</dbReference>
<sequence>METQRLLLYLAFGFLSLIIYQTWMQDYHSPAPVVQTSTAVPGATPVTGTPTGDSANNAADMPGAVAGAPATQTAATAAADIPVVSVSTDVLDVKISALGATISGVELKDYPISVDLPESAFQLMSDDPLHYLVAESGLQGKANEPAPTHRELMSTTESSYALADGQDTITVPFVWESGNGITVTKTLTFTRGLYEVGVEYVIDNGSGADWTVNQYRQLKRKPGTKDEKQQFVNTYIGAVVSNEEDLYTKIKFGDMEDENLSVSVTDGWVAMIQHYFATAWIPTVGEQNTAYSRYLPQENHYLIGMVSGSQVIPAGGQGTFSSKAFIGPKVQDKLAAAAPHLELTVDFGWLTIIADPLFWLLKTIHGLIGNWGWAIIFTTFIIKAVFYKLSEASYRSMARMKLLQPKLASLKERHGDDRTKMGQATMELYKKEKVNPLGGCLPMVIQIPVFIALYWTLLESVELRQAPFMLWIQDLSLRDPLYILPVIMATTMYFQQKLNPAPVDPIQAKVFQFLPLIFGVFFAFFPAGLVLYWVVNNSLSISQQYYITRHVLGEKNNKGGKGKKGGKGDKAAANDEDVKQLDVDGDKDAGVDLGKDEK</sequence>
<evidence type="ECO:0000313" key="18">
    <source>
        <dbReference type="Proteomes" id="UP000250079"/>
    </source>
</evidence>
<dbReference type="NCBIfam" id="TIGR03593">
    <property type="entry name" value="yidC_nterm"/>
    <property type="match status" value="1"/>
</dbReference>
<evidence type="ECO:0000256" key="3">
    <source>
        <dbReference type="ARBA" id="ARBA00015325"/>
    </source>
</evidence>
<feature type="transmembrane region" description="Helical" evidence="13">
    <location>
        <begin position="436"/>
        <end position="457"/>
    </location>
</feature>
<evidence type="ECO:0000259" key="16">
    <source>
        <dbReference type="Pfam" id="PF14849"/>
    </source>
</evidence>
<dbReference type="Pfam" id="PF14849">
    <property type="entry name" value="YidC_periplas"/>
    <property type="match status" value="1"/>
</dbReference>
<comment type="similarity">
    <text evidence="2 13">Belongs to the OXA1/ALB3/YidC family. Type 1 subfamily.</text>
</comment>
<keyword evidence="6 13" id="KW-0812">Transmembrane</keyword>
<feature type="domain" description="Membrane insertase YidC N-terminal" evidence="16">
    <location>
        <begin position="84"/>
        <end position="360"/>
    </location>
</feature>
<feature type="domain" description="Membrane insertase YidC/Oxa/ALB C-terminal" evidence="15">
    <location>
        <begin position="371"/>
        <end position="549"/>
    </location>
</feature>
<name>A0A2Z2P2N0_9GAMM</name>
<reference evidence="17 18" key="1">
    <citation type="submission" date="2016-12" db="EMBL/GenBank/DDBJ databases">
        <authorList>
            <person name="Song W.-J."/>
            <person name="Kurnit D.M."/>
        </authorList>
    </citation>
    <scope>NUCLEOTIDE SEQUENCE [LARGE SCALE GENOMIC DNA]</scope>
    <source>
        <strain evidence="17 18">IMCC3135</strain>
    </source>
</reference>
<keyword evidence="7 13" id="KW-0653">Protein transport</keyword>
<protein>
    <recommendedName>
        <fullName evidence="3 13">Membrane protein insertase YidC</fullName>
    </recommendedName>
    <alternativeName>
        <fullName evidence="12 13">Foldase YidC</fullName>
    </alternativeName>
    <alternativeName>
        <fullName evidence="11 13">Membrane integrase YidC</fullName>
    </alternativeName>
    <alternativeName>
        <fullName evidence="13">Membrane protein YidC</fullName>
    </alternativeName>
</protein>
<keyword evidence="9 13" id="KW-0472">Membrane</keyword>
<dbReference type="RefSeq" id="WP_088921603.1">
    <property type="nucleotide sequence ID" value="NZ_CP018632.1"/>
</dbReference>
<dbReference type="Gene3D" id="2.70.98.90">
    <property type="match status" value="1"/>
</dbReference>
<keyword evidence="8 13" id="KW-1133">Transmembrane helix</keyword>
<evidence type="ECO:0000256" key="13">
    <source>
        <dbReference type="HAMAP-Rule" id="MF_01810"/>
    </source>
</evidence>
<dbReference type="CDD" id="cd19961">
    <property type="entry name" value="EcYidC-like_peri"/>
    <property type="match status" value="1"/>
</dbReference>
<evidence type="ECO:0000256" key="8">
    <source>
        <dbReference type="ARBA" id="ARBA00022989"/>
    </source>
</evidence>
<proteinExistence type="inferred from homology"/>
<dbReference type="InterPro" id="IPR019998">
    <property type="entry name" value="Membr_insert_YidC"/>
</dbReference>
<dbReference type="InterPro" id="IPR001708">
    <property type="entry name" value="YidC/ALB3/OXA1/COX18"/>
</dbReference>
<evidence type="ECO:0000256" key="4">
    <source>
        <dbReference type="ARBA" id="ARBA00022448"/>
    </source>
</evidence>
<accession>A0A2Z2P2N0</accession>
<keyword evidence="4 13" id="KW-0813">Transport</keyword>
<comment type="subunit">
    <text evidence="13">Interacts with the Sec translocase complex via SecD. Specifically interacts with transmembrane segments of nascent integral membrane proteins during membrane integration.</text>
</comment>
<keyword evidence="18" id="KW-1185">Reference proteome</keyword>
<evidence type="ECO:0000256" key="5">
    <source>
        <dbReference type="ARBA" id="ARBA00022475"/>
    </source>
</evidence>
<dbReference type="Proteomes" id="UP000250079">
    <property type="component" value="Chromosome"/>
</dbReference>
<evidence type="ECO:0000256" key="10">
    <source>
        <dbReference type="ARBA" id="ARBA00023186"/>
    </source>
</evidence>
<dbReference type="GO" id="GO:0005886">
    <property type="term" value="C:plasma membrane"/>
    <property type="evidence" value="ECO:0007669"/>
    <property type="project" value="UniProtKB-SubCell"/>
</dbReference>
<dbReference type="InterPro" id="IPR028055">
    <property type="entry name" value="YidC/Oxa/ALB_C"/>
</dbReference>
<dbReference type="EMBL" id="CP018632">
    <property type="protein sequence ID" value="ASJ76891.1"/>
    <property type="molecule type" value="Genomic_DNA"/>
</dbReference>
<dbReference type="AlphaFoldDB" id="A0A2Z2P2N0"/>
<evidence type="ECO:0000256" key="1">
    <source>
        <dbReference type="ARBA" id="ARBA00004429"/>
    </source>
</evidence>
<feature type="region of interest" description="Disordered" evidence="14">
    <location>
        <begin position="555"/>
        <end position="598"/>
    </location>
</feature>
<comment type="caution">
    <text evidence="13">Lacks conserved residue(s) required for the propagation of feature annotation.</text>
</comment>
<dbReference type="GO" id="GO:0051205">
    <property type="term" value="P:protein insertion into membrane"/>
    <property type="evidence" value="ECO:0007669"/>
    <property type="project" value="TreeGrafter"/>
</dbReference>
<evidence type="ECO:0000259" key="15">
    <source>
        <dbReference type="Pfam" id="PF02096"/>
    </source>
</evidence>